<evidence type="ECO:0000313" key="3">
    <source>
        <dbReference type="EMBL" id="TSH88785.1"/>
    </source>
</evidence>
<evidence type="ECO:0000313" key="4">
    <source>
        <dbReference type="Proteomes" id="UP000318405"/>
    </source>
</evidence>
<dbReference type="AlphaFoldDB" id="A0A556A7C3"/>
<protein>
    <recommendedName>
        <fullName evidence="5">Carboxypeptidase regulatory-like domain-containing protein</fullName>
    </recommendedName>
</protein>
<feature type="region of interest" description="Disordered" evidence="1">
    <location>
        <begin position="43"/>
        <end position="114"/>
    </location>
</feature>
<comment type="caution">
    <text evidence="3">The sequence shown here is derived from an EMBL/GenBank/DDBJ whole genome shotgun (WGS) entry which is preliminary data.</text>
</comment>
<feature type="signal peptide" evidence="2">
    <location>
        <begin position="1"/>
        <end position="23"/>
    </location>
</feature>
<keyword evidence="2" id="KW-0732">Signal</keyword>
<feature type="compositionally biased region" description="Pro residues" evidence="1">
    <location>
        <begin position="55"/>
        <end position="72"/>
    </location>
</feature>
<evidence type="ECO:0008006" key="5">
    <source>
        <dbReference type="Google" id="ProtNLM"/>
    </source>
</evidence>
<dbReference type="RefSeq" id="WP_143950901.1">
    <property type="nucleotide sequence ID" value="NZ_BAABMB010000005.1"/>
</dbReference>
<evidence type="ECO:0000256" key="2">
    <source>
        <dbReference type="SAM" id="SignalP"/>
    </source>
</evidence>
<name>A0A556A7C3_9BURK</name>
<dbReference type="EMBL" id="VLTJ01000042">
    <property type="protein sequence ID" value="TSH88785.1"/>
    <property type="molecule type" value="Genomic_DNA"/>
</dbReference>
<sequence>MKAQVLKTVAGAGVLCVAAAAQAQGAAVSTSQFRIAEPGPTRTVPAEEAAQMPRVAPPPPPAAQPAPPPPQGAMPAREAGRSQPPMDAGPRAGRPDRDGMPRPQGQSWTTDGMPTVREENGVRYVTGGFGLDESTALRKAMSDYRVSFVLSRASGEYVAFVPIEITGMRGAPSLTVKAEGPYLLMDLPRGSYQAKATYEGRTLTRNFTVGAGGSQRIGFAW</sequence>
<keyword evidence="4" id="KW-1185">Reference proteome</keyword>
<accession>A0A556A7C3</accession>
<organism evidence="3 4">
    <name type="scientific">Verticiella sediminum</name>
    <dbReference type="NCBI Taxonomy" id="1247510"/>
    <lineage>
        <taxon>Bacteria</taxon>
        <taxon>Pseudomonadati</taxon>
        <taxon>Pseudomonadota</taxon>
        <taxon>Betaproteobacteria</taxon>
        <taxon>Burkholderiales</taxon>
        <taxon>Alcaligenaceae</taxon>
        <taxon>Verticiella</taxon>
    </lineage>
</organism>
<reference evidence="3 4" key="1">
    <citation type="submission" date="2019-07" db="EMBL/GenBank/DDBJ databases">
        <title>Qingshengfaniella alkalisoli gen. nov., sp. nov., isolated from saline soil.</title>
        <authorList>
            <person name="Xu L."/>
            <person name="Huang X.-X."/>
            <person name="Sun J.-Q."/>
        </authorList>
    </citation>
    <scope>NUCLEOTIDE SEQUENCE [LARGE SCALE GENOMIC DNA]</scope>
    <source>
        <strain evidence="3 4">DSM 27279</strain>
    </source>
</reference>
<feature type="chain" id="PRO_5021838388" description="Carboxypeptidase regulatory-like domain-containing protein" evidence="2">
    <location>
        <begin position="24"/>
        <end position="221"/>
    </location>
</feature>
<gene>
    <name evidence="3" type="ORF">FOZ76_24380</name>
</gene>
<dbReference type="Proteomes" id="UP000318405">
    <property type="component" value="Unassembled WGS sequence"/>
</dbReference>
<evidence type="ECO:0000256" key="1">
    <source>
        <dbReference type="SAM" id="MobiDB-lite"/>
    </source>
</evidence>
<dbReference type="OrthoDB" id="8926484at2"/>
<proteinExistence type="predicted"/>